<keyword evidence="1" id="KW-0472">Membrane</keyword>
<name>A0A2T0U0D6_9ACTN</name>
<proteinExistence type="predicted"/>
<evidence type="ECO:0000256" key="1">
    <source>
        <dbReference type="SAM" id="Phobius"/>
    </source>
</evidence>
<protein>
    <submittedName>
        <fullName evidence="2">Uncharacterized protein DUF1003</fullName>
    </submittedName>
</protein>
<organism evidence="2 3">
    <name type="scientific">Geodermatophilus tzadiensis</name>
    <dbReference type="NCBI Taxonomy" id="1137988"/>
    <lineage>
        <taxon>Bacteria</taxon>
        <taxon>Bacillati</taxon>
        <taxon>Actinomycetota</taxon>
        <taxon>Actinomycetes</taxon>
        <taxon>Geodermatophilales</taxon>
        <taxon>Geodermatophilaceae</taxon>
        <taxon>Geodermatophilus</taxon>
    </lineage>
</organism>
<comment type="caution">
    <text evidence="2">The sequence shown here is derived from an EMBL/GenBank/DDBJ whole genome shotgun (WGS) entry which is preliminary data.</text>
</comment>
<reference evidence="2 3" key="1">
    <citation type="submission" date="2018-03" db="EMBL/GenBank/DDBJ databases">
        <title>Genomic Encyclopedia of Archaeal and Bacterial Type Strains, Phase II (KMG-II): from individual species to whole genera.</title>
        <authorList>
            <person name="Goeker M."/>
        </authorList>
    </citation>
    <scope>NUCLEOTIDE SEQUENCE [LARGE SCALE GENOMIC DNA]</scope>
    <source>
        <strain evidence="2 3">DSM 45416</strain>
    </source>
</reference>
<evidence type="ECO:0000313" key="2">
    <source>
        <dbReference type="EMBL" id="PRY51369.1"/>
    </source>
</evidence>
<dbReference type="Proteomes" id="UP000239210">
    <property type="component" value="Unassembled WGS sequence"/>
</dbReference>
<feature type="transmembrane region" description="Helical" evidence="1">
    <location>
        <begin position="29"/>
        <end position="55"/>
    </location>
</feature>
<dbReference type="RefSeq" id="WP_170121223.1">
    <property type="nucleotide sequence ID" value="NZ_PVTG01000002.1"/>
</dbReference>
<keyword evidence="1" id="KW-1133">Transmembrane helix</keyword>
<feature type="transmembrane region" description="Helical" evidence="1">
    <location>
        <begin position="61"/>
        <end position="83"/>
    </location>
</feature>
<keyword evidence="1" id="KW-0812">Transmembrane</keyword>
<dbReference type="AlphaFoldDB" id="A0A2T0U0D6"/>
<sequence length="135" mass="15260">MSARQRPRPLDPALRAYAAQRRHALEDRVADAVTAFAGSMRFVYLHVLWFAGWIVLGVEEYPFGLLTMIVSLEAIFLTTFVMISQNRSDEKSEVLADHRWQTVQHQEEQNDELLRIAAEILEVTRTSSGSAQGSA</sequence>
<dbReference type="Pfam" id="PF06210">
    <property type="entry name" value="DUF1003"/>
    <property type="match status" value="1"/>
</dbReference>
<keyword evidence="3" id="KW-1185">Reference proteome</keyword>
<dbReference type="EMBL" id="PVTG01000002">
    <property type="protein sequence ID" value="PRY51369.1"/>
    <property type="molecule type" value="Genomic_DNA"/>
</dbReference>
<dbReference type="InterPro" id="IPR010406">
    <property type="entry name" value="DUF1003"/>
</dbReference>
<gene>
    <name evidence="2" type="ORF">LY71_102438</name>
</gene>
<accession>A0A2T0U0D6</accession>
<evidence type="ECO:0000313" key="3">
    <source>
        <dbReference type="Proteomes" id="UP000239210"/>
    </source>
</evidence>